<keyword evidence="2" id="KW-0732">Signal</keyword>
<reference evidence="3" key="1">
    <citation type="submission" date="2018-11" db="EMBL/GenBank/DDBJ databases">
        <authorList>
            <person name="Alioto T."/>
            <person name="Alioto T."/>
        </authorList>
    </citation>
    <scope>NUCLEOTIDE SEQUENCE</scope>
</reference>
<keyword evidence="4" id="KW-1185">Reference proteome</keyword>
<gene>
    <name evidence="3" type="ORF">MGAL_10B039754</name>
</gene>
<evidence type="ECO:0000256" key="2">
    <source>
        <dbReference type="SAM" id="SignalP"/>
    </source>
</evidence>
<dbReference type="AlphaFoldDB" id="A0A8B6CTZ9"/>
<feature type="region of interest" description="Disordered" evidence="1">
    <location>
        <begin position="248"/>
        <end position="282"/>
    </location>
</feature>
<dbReference type="EMBL" id="UYJE01002361">
    <property type="protein sequence ID" value="VDI10036.1"/>
    <property type="molecule type" value="Genomic_DNA"/>
</dbReference>
<organism evidence="3 4">
    <name type="scientific">Mytilus galloprovincialis</name>
    <name type="common">Mediterranean mussel</name>
    <dbReference type="NCBI Taxonomy" id="29158"/>
    <lineage>
        <taxon>Eukaryota</taxon>
        <taxon>Metazoa</taxon>
        <taxon>Spiralia</taxon>
        <taxon>Lophotrochozoa</taxon>
        <taxon>Mollusca</taxon>
        <taxon>Bivalvia</taxon>
        <taxon>Autobranchia</taxon>
        <taxon>Pteriomorphia</taxon>
        <taxon>Mytilida</taxon>
        <taxon>Mytiloidea</taxon>
        <taxon>Mytilidae</taxon>
        <taxon>Mytilinae</taxon>
        <taxon>Mytilus</taxon>
    </lineage>
</organism>
<protein>
    <submittedName>
        <fullName evidence="3">Uncharacterized protein</fullName>
    </submittedName>
</protein>
<feature type="compositionally biased region" description="Low complexity" evidence="1">
    <location>
        <begin position="250"/>
        <end position="264"/>
    </location>
</feature>
<accession>A0A8B6CTZ9</accession>
<evidence type="ECO:0000256" key="1">
    <source>
        <dbReference type="SAM" id="MobiDB-lite"/>
    </source>
</evidence>
<evidence type="ECO:0000313" key="4">
    <source>
        <dbReference type="Proteomes" id="UP000596742"/>
    </source>
</evidence>
<feature type="signal peptide" evidence="2">
    <location>
        <begin position="1"/>
        <end position="27"/>
    </location>
</feature>
<name>A0A8B6CTZ9_MYTGA</name>
<evidence type="ECO:0000313" key="3">
    <source>
        <dbReference type="EMBL" id="VDI10036.1"/>
    </source>
</evidence>
<proteinExistence type="predicted"/>
<dbReference type="Proteomes" id="UP000596742">
    <property type="component" value="Unassembled WGS sequence"/>
</dbReference>
<comment type="caution">
    <text evidence="3">The sequence shown here is derived from an EMBL/GenBank/DDBJ whole genome shotgun (WGS) entry which is preliminary data.</text>
</comment>
<feature type="chain" id="PRO_5032930623" evidence="2">
    <location>
        <begin position="28"/>
        <end position="282"/>
    </location>
</feature>
<sequence>MQTANNERWSKWDFFLWLVMYLALRKSRIESSKMLKHHAAIVQSMSYSSFFTCIHSSILDKTIYPGGRRFLDINHPLRQDTTFPSGATEDEVVIKRSTEDEKAEARYLDRLLLEKKQQGQTQVFDSICIHVYCGDHEVVGGDNHEINDFDNALERRARSINTSNVDTNKEDGVEQPREVRPPLRLLNDHSDSEVQVYPVNIPLQSVCQLKDCLTQYRSCNYHMTMKGIPVQELAFNLQRERARLFRLESSRSSGRMPSSMSAAGPDNKRQKSKRGWTFTFFA</sequence>